<dbReference type="PANTHER" id="PTHR42796">
    <property type="entry name" value="FUMARYLACETOACETATE HYDROLASE DOMAIN-CONTAINING PROTEIN 2A-RELATED"/>
    <property type="match status" value="1"/>
</dbReference>
<dbReference type="InterPro" id="IPR011234">
    <property type="entry name" value="Fumarylacetoacetase-like_C"/>
</dbReference>
<organism evidence="4 5">
    <name type="scientific">Lentibacillus persicus</name>
    <dbReference type="NCBI Taxonomy" id="640948"/>
    <lineage>
        <taxon>Bacteria</taxon>
        <taxon>Bacillati</taxon>
        <taxon>Bacillota</taxon>
        <taxon>Bacilli</taxon>
        <taxon>Bacillales</taxon>
        <taxon>Bacillaceae</taxon>
        <taxon>Lentibacillus</taxon>
    </lineage>
</organism>
<dbReference type="Pfam" id="PF01557">
    <property type="entry name" value="FAA_hydrolase"/>
    <property type="match status" value="1"/>
</dbReference>
<feature type="domain" description="Fumarylacetoacetase-like C-terminal" evidence="3">
    <location>
        <begin position="103"/>
        <end position="308"/>
    </location>
</feature>
<accession>A0A1I1WIP3</accession>
<dbReference type="GO" id="GO:0019752">
    <property type="term" value="P:carboxylic acid metabolic process"/>
    <property type="evidence" value="ECO:0007669"/>
    <property type="project" value="UniProtKB-ARBA"/>
</dbReference>
<keyword evidence="5" id="KW-1185">Reference proteome</keyword>
<dbReference type="RefSeq" id="WP_090084787.1">
    <property type="nucleotide sequence ID" value="NZ_FOMR01000006.1"/>
</dbReference>
<dbReference type="AlphaFoldDB" id="A0A1I1WIP3"/>
<sequence length="311" mass="34622">MRLLSYKQKGTPGPYRMGFTHNDKIIDLQAAWKKMQFMNSENNAVLNAERLFPADPRQFYAAGQQVIDQAKNVKTYAETNNLDDISFDAKDVHRSAPVPEPGKIICVGKNYAAHAAEMDSDVPDYPVLFAKFANALVGPDDAIEKPDFVTKFDYEAELTLVIGSEASRVKREQALDYVAGYTIGNDMSARDLQKRTPQWLQGKTLDRSTPIGPWVLTRDEMADAGKLSIRSFVNGEERQSATTDQLIFDIPFLIEFITSLMTLKPGDLIMTGTPNGVGMGMNPPQFVGNGDKVTVEIDHIGRLENEVREIN</sequence>
<proteinExistence type="inferred from homology"/>
<comment type="similarity">
    <text evidence="1">Belongs to the FAH family.</text>
</comment>
<evidence type="ECO:0000313" key="5">
    <source>
        <dbReference type="Proteomes" id="UP000199474"/>
    </source>
</evidence>
<keyword evidence="2" id="KW-0479">Metal-binding</keyword>
<dbReference type="GO" id="GO:0046872">
    <property type="term" value="F:metal ion binding"/>
    <property type="evidence" value="ECO:0007669"/>
    <property type="project" value="UniProtKB-KW"/>
</dbReference>
<evidence type="ECO:0000256" key="2">
    <source>
        <dbReference type="ARBA" id="ARBA00022723"/>
    </source>
</evidence>
<evidence type="ECO:0000313" key="4">
    <source>
        <dbReference type="EMBL" id="SFD95016.1"/>
    </source>
</evidence>
<dbReference type="InterPro" id="IPR036663">
    <property type="entry name" value="Fumarylacetoacetase_C_sf"/>
</dbReference>
<dbReference type="SUPFAM" id="SSF56529">
    <property type="entry name" value="FAH"/>
    <property type="match status" value="1"/>
</dbReference>
<dbReference type="OrthoDB" id="9805307at2"/>
<dbReference type="Gene3D" id="3.90.850.10">
    <property type="entry name" value="Fumarylacetoacetase-like, C-terminal domain"/>
    <property type="match status" value="1"/>
</dbReference>
<dbReference type="InterPro" id="IPR051121">
    <property type="entry name" value="FAH"/>
</dbReference>
<name>A0A1I1WIP3_9BACI</name>
<dbReference type="Proteomes" id="UP000199474">
    <property type="component" value="Unassembled WGS sequence"/>
</dbReference>
<evidence type="ECO:0000259" key="3">
    <source>
        <dbReference type="Pfam" id="PF01557"/>
    </source>
</evidence>
<dbReference type="STRING" id="640948.SAMN05216238_10694"/>
<protein>
    <submittedName>
        <fullName evidence="4">2-keto-4-pentenoate hydratase/2-oxohepta-3-ene-1,7-dioic acid hydratase (Catechol pathway)</fullName>
    </submittedName>
</protein>
<gene>
    <name evidence="4" type="ORF">SAMN05216238_10694</name>
</gene>
<evidence type="ECO:0000256" key="1">
    <source>
        <dbReference type="ARBA" id="ARBA00010211"/>
    </source>
</evidence>
<dbReference type="PANTHER" id="PTHR42796:SF4">
    <property type="entry name" value="FUMARYLACETOACETATE HYDROLASE DOMAIN-CONTAINING PROTEIN 2A"/>
    <property type="match status" value="1"/>
</dbReference>
<dbReference type="GO" id="GO:0016853">
    <property type="term" value="F:isomerase activity"/>
    <property type="evidence" value="ECO:0007669"/>
    <property type="project" value="UniProtKB-ARBA"/>
</dbReference>
<dbReference type="FunFam" id="3.90.850.10:FF:000002">
    <property type="entry name" value="2-hydroxyhepta-2,4-diene-1,7-dioate isomerase"/>
    <property type="match status" value="1"/>
</dbReference>
<dbReference type="EMBL" id="FOMR01000006">
    <property type="protein sequence ID" value="SFD95016.1"/>
    <property type="molecule type" value="Genomic_DNA"/>
</dbReference>
<reference evidence="5" key="1">
    <citation type="submission" date="2016-10" db="EMBL/GenBank/DDBJ databases">
        <authorList>
            <person name="Varghese N."/>
            <person name="Submissions S."/>
        </authorList>
    </citation>
    <scope>NUCLEOTIDE SEQUENCE [LARGE SCALE GENOMIC DNA]</scope>
    <source>
        <strain evidence="5">DSM 22530</strain>
    </source>
</reference>